<organism evidence="2 3">
    <name type="scientific">Stenotrophomonas panacihumi</name>
    <dbReference type="NCBI Taxonomy" id="676599"/>
    <lineage>
        <taxon>Bacteria</taxon>
        <taxon>Pseudomonadati</taxon>
        <taxon>Pseudomonadota</taxon>
        <taxon>Gammaproteobacteria</taxon>
        <taxon>Lysobacterales</taxon>
        <taxon>Lysobacteraceae</taxon>
        <taxon>Stenotrophomonas</taxon>
    </lineage>
</organism>
<keyword evidence="3" id="KW-1185">Reference proteome</keyword>
<proteinExistence type="predicted"/>
<evidence type="ECO:0000313" key="3">
    <source>
        <dbReference type="Proteomes" id="UP000051802"/>
    </source>
</evidence>
<feature type="compositionally biased region" description="Pro residues" evidence="1">
    <location>
        <begin position="156"/>
        <end position="167"/>
    </location>
</feature>
<evidence type="ECO:0000256" key="1">
    <source>
        <dbReference type="SAM" id="MobiDB-lite"/>
    </source>
</evidence>
<comment type="caution">
    <text evidence="2">The sequence shown here is derived from an EMBL/GenBank/DDBJ whole genome shotgun (WGS) entry which is preliminary data.</text>
</comment>
<dbReference type="EMBL" id="LLXU01000092">
    <property type="protein sequence ID" value="KRG40947.1"/>
    <property type="molecule type" value="Genomic_DNA"/>
</dbReference>
<dbReference type="AlphaFoldDB" id="A0A0R0AK91"/>
<gene>
    <name evidence="2" type="ORF">ARC20_11955</name>
</gene>
<sequence>MKIPSTALRRTGVLLLGVSLLAGCAGMCSRGESLPPPPPPPPPPPGGPFGHHPPRDPAFAQAMQACLQELGVEKPAAEGPGKRGPARPDREAIDACLEEKGVQPPHMPPPPPRDPALEAAFEACRATLGLEHEPGPPPPEARERLHACLKEKGVAPPSPGEAPPPRE</sequence>
<feature type="region of interest" description="Disordered" evidence="1">
    <location>
        <begin position="126"/>
        <end position="167"/>
    </location>
</feature>
<dbReference type="PROSITE" id="PS51257">
    <property type="entry name" value="PROKAR_LIPOPROTEIN"/>
    <property type="match status" value="1"/>
</dbReference>
<feature type="region of interest" description="Disordered" evidence="1">
    <location>
        <begin position="71"/>
        <end position="94"/>
    </location>
</feature>
<dbReference type="RefSeq" id="WP_057647315.1">
    <property type="nucleotide sequence ID" value="NZ_LLXU01000092.1"/>
</dbReference>
<dbReference type="STRING" id="676599.ARC20_11955"/>
<reference evidence="2 3" key="1">
    <citation type="submission" date="2015-10" db="EMBL/GenBank/DDBJ databases">
        <title>Genome sequencing and analysis of members of genus Stenotrophomonas.</title>
        <authorList>
            <person name="Patil P.P."/>
            <person name="Midha S."/>
            <person name="Patil P.B."/>
        </authorList>
    </citation>
    <scope>NUCLEOTIDE SEQUENCE [LARGE SCALE GENOMIC DNA]</scope>
    <source>
        <strain evidence="2 3">JCM 16536</strain>
    </source>
</reference>
<evidence type="ECO:0000313" key="2">
    <source>
        <dbReference type="EMBL" id="KRG40947.1"/>
    </source>
</evidence>
<accession>A0A0R0AK91</accession>
<feature type="compositionally biased region" description="Basic and acidic residues" evidence="1">
    <location>
        <begin position="130"/>
        <end position="153"/>
    </location>
</feature>
<feature type="region of interest" description="Disordered" evidence="1">
    <location>
        <begin position="29"/>
        <end position="57"/>
    </location>
</feature>
<dbReference type="Proteomes" id="UP000051802">
    <property type="component" value="Unassembled WGS sequence"/>
</dbReference>
<protein>
    <submittedName>
        <fullName evidence="2">Uncharacterized protein</fullName>
    </submittedName>
</protein>
<name>A0A0R0AK91_9GAMM</name>
<feature type="compositionally biased region" description="Pro residues" evidence="1">
    <location>
        <begin position="34"/>
        <end position="47"/>
    </location>
</feature>